<dbReference type="Pfam" id="PF14402">
    <property type="entry name" value="7TM_transglut"/>
    <property type="match status" value="1"/>
</dbReference>
<sequence>MKLFRTLLLLGILVFTLYFFSAKNAFAARITASPTPTPTFTITPTPTEVPGNTITKETEEVVEPLKRAINAQELGKLGIGNFLKHSVKQSVNAGVPPNTIVLLLLLPGIATLIAAARHLIGLRGFGIFLPAALSIVFLAIGPVLGISVFIVITAVSTLVRLFLRKVNIKLQYLPRMAMLMFFMAITVLGILFLTPLIKSNIFTNISIFPVLFLILFVEDFIRVQLGKSFKTAATLTFETMVLSLASYSFLIMWPLQRFVLLNPEIWLLGILVIDILVGKYSGLRFLELYRFRKLFNK</sequence>
<name>A0A0G0KV55_9BACT</name>
<keyword evidence="1" id="KW-0812">Transmembrane</keyword>
<dbReference type="EMBL" id="LBTR01000025">
    <property type="protein sequence ID" value="KKQ44441.1"/>
    <property type="molecule type" value="Genomic_DNA"/>
</dbReference>
<evidence type="ECO:0000313" key="4">
    <source>
        <dbReference type="EMBL" id="KKQ44441.1"/>
    </source>
</evidence>
<feature type="transmembrane region" description="Helical" evidence="1">
    <location>
        <begin position="175"/>
        <end position="195"/>
    </location>
</feature>
<dbReference type="Proteomes" id="UP000034603">
    <property type="component" value="Unassembled WGS sequence"/>
</dbReference>
<keyword evidence="2" id="KW-0732">Signal</keyword>
<feature type="transmembrane region" description="Helical" evidence="1">
    <location>
        <begin position="233"/>
        <end position="253"/>
    </location>
</feature>
<feature type="transmembrane region" description="Helical" evidence="1">
    <location>
        <begin position="95"/>
        <end position="115"/>
    </location>
</feature>
<evidence type="ECO:0000313" key="5">
    <source>
        <dbReference type="Proteomes" id="UP000034603"/>
    </source>
</evidence>
<keyword evidence="1" id="KW-0472">Membrane</keyword>
<feature type="transmembrane region" description="Helical" evidence="1">
    <location>
        <begin position="146"/>
        <end position="163"/>
    </location>
</feature>
<organism evidence="4 5">
    <name type="scientific">Candidatus Woesebacteria bacterium GW2011_GWA1_37_8</name>
    <dbReference type="NCBI Taxonomy" id="1618546"/>
    <lineage>
        <taxon>Bacteria</taxon>
        <taxon>Candidatus Woeseibacteriota</taxon>
    </lineage>
</organism>
<keyword evidence="1" id="KW-1133">Transmembrane helix</keyword>
<feature type="domain" description="7 transmembrane helices usually fused to an inactive transglutaminase" evidence="3">
    <location>
        <begin position="101"/>
        <end position="294"/>
    </location>
</feature>
<feature type="transmembrane region" description="Helical" evidence="1">
    <location>
        <begin position="201"/>
        <end position="221"/>
    </location>
</feature>
<protein>
    <recommendedName>
        <fullName evidence="3">7 transmembrane helices usually fused to an inactive transglutaminase domain-containing protein</fullName>
    </recommendedName>
</protein>
<proteinExistence type="predicted"/>
<evidence type="ECO:0000256" key="1">
    <source>
        <dbReference type="SAM" id="Phobius"/>
    </source>
</evidence>
<accession>A0A0G0KV55</accession>
<comment type="caution">
    <text evidence="4">The sequence shown here is derived from an EMBL/GenBank/DDBJ whole genome shotgun (WGS) entry which is preliminary data.</text>
</comment>
<reference evidence="4 5" key="1">
    <citation type="journal article" date="2015" name="Nature">
        <title>rRNA introns, odd ribosomes, and small enigmatic genomes across a large radiation of phyla.</title>
        <authorList>
            <person name="Brown C.T."/>
            <person name="Hug L.A."/>
            <person name="Thomas B.C."/>
            <person name="Sharon I."/>
            <person name="Castelle C.J."/>
            <person name="Singh A."/>
            <person name="Wilkins M.J."/>
            <person name="Williams K.H."/>
            <person name="Banfield J.F."/>
        </authorList>
    </citation>
    <scope>NUCLEOTIDE SEQUENCE [LARGE SCALE GENOMIC DNA]</scope>
</reference>
<feature type="chain" id="PRO_5002533248" description="7 transmembrane helices usually fused to an inactive transglutaminase domain-containing protein" evidence="2">
    <location>
        <begin position="28"/>
        <end position="297"/>
    </location>
</feature>
<evidence type="ECO:0000256" key="2">
    <source>
        <dbReference type="SAM" id="SignalP"/>
    </source>
</evidence>
<feature type="transmembrane region" description="Helical" evidence="1">
    <location>
        <begin position="265"/>
        <end position="286"/>
    </location>
</feature>
<dbReference type="InterPro" id="IPR025840">
    <property type="entry name" value="7TM_transglut"/>
</dbReference>
<feature type="signal peptide" evidence="2">
    <location>
        <begin position="1"/>
        <end position="27"/>
    </location>
</feature>
<evidence type="ECO:0000259" key="3">
    <source>
        <dbReference type="Pfam" id="PF14402"/>
    </source>
</evidence>
<dbReference type="AlphaFoldDB" id="A0A0G0KV55"/>
<gene>
    <name evidence="4" type="ORF">US62_C0025G0012</name>
</gene>